<evidence type="ECO:0000256" key="1">
    <source>
        <dbReference type="ARBA" id="ARBA00022737"/>
    </source>
</evidence>
<dbReference type="PRINTS" id="PR00381">
    <property type="entry name" value="KINESINLIGHT"/>
</dbReference>
<reference evidence="5" key="1">
    <citation type="submission" date="2021-01" db="EMBL/GenBank/DDBJ databases">
        <authorList>
            <person name="Corre E."/>
            <person name="Pelletier E."/>
            <person name="Niang G."/>
            <person name="Scheremetjew M."/>
            <person name="Finn R."/>
            <person name="Kale V."/>
            <person name="Holt S."/>
            <person name="Cochrane G."/>
            <person name="Meng A."/>
            <person name="Brown T."/>
            <person name="Cohen L."/>
        </authorList>
    </citation>
    <scope>NUCLEOTIDE SEQUENCE</scope>
    <source>
        <strain evidence="5">CCMP1452</strain>
    </source>
</reference>
<dbReference type="PANTHER" id="PTHR45641">
    <property type="entry name" value="TETRATRICOPEPTIDE REPEAT PROTEIN (AFU_ORTHOLOGUE AFUA_6G03870)"/>
    <property type="match status" value="1"/>
</dbReference>
<dbReference type="InterPro" id="IPR019734">
    <property type="entry name" value="TPR_rpt"/>
</dbReference>
<feature type="repeat" description="TPR" evidence="3">
    <location>
        <begin position="276"/>
        <end position="309"/>
    </location>
</feature>
<evidence type="ECO:0008006" key="6">
    <source>
        <dbReference type="Google" id="ProtNLM"/>
    </source>
</evidence>
<protein>
    <recommendedName>
        <fullName evidence="6">Kinesin light chain</fullName>
    </recommendedName>
</protein>
<sequence>MWFLKKNKKSQSIPDLLTCSMQSASSDCEKEEIPSISLETEAKHDNNKEEISLSSDPPEKPFFLMEWAKDIEPEELKRVQNALSLNQQLQENSAEDNNIVAQSESLIHPKCLRRDSFIKQPSLKHLFETRDSLSEEQILELSEDNALEKGRSLNQQGLKMATGGDYLHAIGIWIQAIQILVTFYGEFHSDVALIMNNMGIAYGKMNLYEEAKEMLQESLFVRKELYGQHHVSVAASLHSIGNLLLSFGDMKESLDAHLEAIAIRTRVLGPNHKEVAFSHNGIGHAYYDMKKYNEAYDEFAEALRISSIAGLPLDHHVIEDSRNGLEMLEELIS</sequence>
<dbReference type="AlphaFoldDB" id="A0A7S2S3T6"/>
<dbReference type="InterPro" id="IPR011990">
    <property type="entry name" value="TPR-like_helical_dom_sf"/>
</dbReference>
<feature type="region of interest" description="Disordered" evidence="4">
    <location>
        <begin position="37"/>
        <end position="56"/>
    </location>
</feature>
<accession>A0A7S2S3T6</accession>
<gene>
    <name evidence="5" type="ORF">EANT1437_LOCUS11779</name>
</gene>
<evidence type="ECO:0000256" key="3">
    <source>
        <dbReference type="PROSITE-ProRule" id="PRU00339"/>
    </source>
</evidence>
<dbReference type="PANTHER" id="PTHR45641:SF19">
    <property type="entry name" value="NEPHROCYSTIN-3"/>
    <property type="match status" value="1"/>
</dbReference>
<dbReference type="Gene3D" id="1.25.40.10">
    <property type="entry name" value="Tetratricopeptide repeat domain"/>
    <property type="match status" value="1"/>
</dbReference>
<dbReference type="EMBL" id="HBHI01022880">
    <property type="protein sequence ID" value="CAD9688633.1"/>
    <property type="molecule type" value="Transcribed_RNA"/>
</dbReference>
<dbReference type="SUPFAM" id="SSF48452">
    <property type="entry name" value="TPR-like"/>
    <property type="match status" value="1"/>
</dbReference>
<evidence type="ECO:0000313" key="5">
    <source>
        <dbReference type="EMBL" id="CAD9688633.1"/>
    </source>
</evidence>
<proteinExistence type="predicted"/>
<dbReference type="SMART" id="SM00028">
    <property type="entry name" value="TPR"/>
    <property type="match status" value="3"/>
</dbReference>
<evidence type="ECO:0000256" key="4">
    <source>
        <dbReference type="SAM" id="MobiDB-lite"/>
    </source>
</evidence>
<dbReference type="PROSITE" id="PS50005">
    <property type="entry name" value="TPR"/>
    <property type="match status" value="1"/>
</dbReference>
<keyword evidence="2 3" id="KW-0802">TPR repeat</keyword>
<name>A0A7S2S3T6_9STRA</name>
<dbReference type="Pfam" id="PF13424">
    <property type="entry name" value="TPR_12"/>
    <property type="match status" value="2"/>
</dbReference>
<evidence type="ECO:0000256" key="2">
    <source>
        <dbReference type="ARBA" id="ARBA00022803"/>
    </source>
</evidence>
<feature type="compositionally biased region" description="Basic and acidic residues" evidence="4">
    <location>
        <begin position="40"/>
        <end position="51"/>
    </location>
</feature>
<keyword evidence="1" id="KW-0677">Repeat</keyword>
<organism evidence="5">
    <name type="scientific">Eucampia antarctica</name>
    <dbReference type="NCBI Taxonomy" id="49252"/>
    <lineage>
        <taxon>Eukaryota</taxon>
        <taxon>Sar</taxon>
        <taxon>Stramenopiles</taxon>
        <taxon>Ochrophyta</taxon>
        <taxon>Bacillariophyta</taxon>
        <taxon>Mediophyceae</taxon>
        <taxon>Biddulphiophycidae</taxon>
        <taxon>Hemiaulales</taxon>
        <taxon>Hemiaulaceae</taxon>
        <taxon>Eucampia</taxon>
    </lineage>
</organism>